<name>A0A6N9TM17_DISTH</name>
<dbReference type="PANTHER" id="PTHR43152:SF1">
    <property type="entry name" value="UVRA PROTEIN"/>
    <property type="match status" value="1"/>
</dbReference>
<evidence type="ECO:0000259" key="15">
    <source>
        <dbReference type="PROSITE" id="PS50893"/>
    </source>
</evidence>
<protein>
    <recommendedName>
        <fullName evidence="12">UvrABC system protein A</fullName>
    </recommendedName>
    <alternativeName>
        <fullName evidence="13">Excinuclease ABC subunit A</fullName>
    </alternativeName>
</protein>
<evidence type="ECO:0000256" key="10">
    <source>
        <dbReference type="ARBA" id="ARBA00023204"/>
    </source>
</evidence>
<reference evidence="16 17" key="1">
    <citation type="submission" date="2020-02" db="EMBL/GenBank/DDBJ databases">
        <title>Comparative genomics of sulfur disproportionating microorganisms.</title>
        <authorList>
            <person name="Ward L.M."/>
            <person name="Bertran E."/>
            <person name="Johnston D.T."/>
        </authorList>
    </citation>
    <scope>NUCLEOTIDE SEQUENCE [LARGE SCALE GENOMIC DNA]</scope>
    <source>
        <strain evidence="16 17">DSM 100025</strain>
    </source>
</reference>
<dbReference type="GO" id="GO:0005524">
    <property type="term" value="F:ATP binding"/>
    <property type="evidence" value="ECO:0007669"/>
    <property type="project" value="UniProtKB-KW"/>
</dbReference>
<dbReference type="Pfam" id="PF17760">
    <property type="entry name" value="UvrA_inter"/>
    <property type="match status" value="1"/>
</dbReference>
<keyword evidence="2" id="KW-0963">Cytoplasm</keyword>
<evidence type="ECO:0000256" key="2">
    <source>
        <dbReference type="ARBA" id="ARBA00022490"/>
    </source>
</evidence>
<dbReference type="EMBL" id="JAAGRR010000033">
    <property type="protein sequence ID" value="NDY42088.1"/>
    <property type="molecule type" value="Genomic_DNA"/>
</dbReference>
<evidence type="ECO:0000256" key="8">
    <source>
        <dbReference type="ARBA" id="ARBA00022881"/>
    </source>
</evidence>
<keyword evidence="3" id="KW-0677">Repeat</keyword>
<evidence type="ECO:0000256" key="6">
    <source>
        <dbReference type="ARBA" id="ARBA00022769"/>
    </source>
</evidence>
<gene>
    <name evidence="16" type="ORF">G3N55_04400</name>
</gene>
<evidence type="ECO:0000256" key="7">
    <source>
        <dbReference type="ARBA" id="ARBA00022840"/>
    </source>
</evidence>
<evidence type="ECO:0000256" key="4">
    <source>
        <dbReference type="ARBA" id="ARBA00022741"/>
    </source>
</evidence>
<dbReference type="SUPFAM" id="SSF52540">
    <property type="entry name" value="P-loop containing nucleoside triphosphate hydrolases"/>
    <property type="match status" value="2"/>
</dbReference>
<keyword evidence="6" id="KW-0228">DNA excision</keyword>
<evidence type="ECO:0000256" key="13">
    <source>
        <dbReference type="ARBA" id="ARBA00042156"/>
    </source>
</evidence>
<dbReference type="PANTHER" id="PTHR43152">
    <property type="entry name" value="UVRABC SYSTEM PROTEIN A"/>
    <property type="match status" value="1"/>
</dbReference>
<evidence type="ECO:0000256" key="3">
    <source>
        <dbReference type="ARBA" id="ARBA00022737"/>
    </source>
</evidence>
<keyword evidence="8" id="KW-0267">Excision nuclease</keyword>
<feature type="domain" description="ABC transporter" evidence="15">
    <location>
        <begin position="380"/>
        <end position="707"/>
    </location>
</feature>
<dbReference type="Gene3D" id="3.40.50.300">
    <property type="entry name" value="P-loop containing nucleotide triphosphate hydrolases"/>
    <property type="match status" value="2"/>
</dbReference>
<evidence type="ECO:0000313" key="17">
    <source>
        <dbReference type="Proteomes" id="UP000469346"/>
    </source>
</evidence>
<sequence length="722" mass="76149">MATLAGLAGLIRALFAAAGRARCPGCGTEIRALGALQVADRLAGLPEGTRLLVLAPMGDRGPGTPAGQVLGDLQKDGFSRVRVSGRVVRVEDLLEDPAGAVPAGADLEAVVDRVVLRPGLFNRLADSLALAFRLGGGRLRVAVEPPGGPPEEHAFSEDARCPGCGAAFPPLTPALFAAGGEGEKAGLPLPLARYVRHVTLGPWTYPEVMAWPLATAGERLAELRARLGTSSPADLPIRPALRLVDELLERVASLVEAGLGHLGLDRPAPTLAAGELQRLRLAGALGRRLTGVLYILDEPTAGLHPADHPGLQRMLARLAADGNTVLVVEHDLDLLREVHHLVELGPGAGPDGGRLLYAGPPGGLKDAPQSVTAPYLLGKSRLRRLRRNAPRGRIRLRRAEARNLAGIDVEIPLGALVCITGVSGAGKSALVEEELRPRLSAWLRGEGGGVEIEGGPAPERLLAVDQRPLGGGALSTPASVIGVFTPLRHLFARTPEARRRGYGPGYFSLNRKGGRCERCRGRGRLALELGALPPLPYPCDLCHGRRYNRDALEIRYRGLTMADVLDLTAGQAADFFRRIPPVRAPLEAMERLGLGYLPIGQPVPTLSGGEAQRLRLAVELAREAARPTLFVFDEPTRGLHQVDIQRLLDVFDDLLDRGHTLVLVEQAPEVLALADWVIELGPGPGPAGGRLGAARPPASVAGAGGPTGPHLARALEAVDTAR</sequence>
<keyword evidence="7" id="KW-0067">ATP-binding</keyword>
<comment type="subcellular location">
    <subcellularLocation>
        <location evidence="1">Cytoplasm</location>
    </subcellularLocation>
</comment>
<comment type="similarity">
    <text evidence="11">Belongs to the ABC transporter superfamily. UvrA family.</text>
</comment>
<keyword evidence="4" id="KW-0547">Nucleotide-binding</keyword>
<dbReference type="Gene3D" id="3.30.190.20">
    <property type="match status" value="1"/>
</dbReference>
<dbReference type="GO" id="GO:0004518">
    <property type="term" value="F:nuclease activity"/>
    <property type="evidence" value="ECO:0007669"/>
    <property type="project" value="UniProtKB-KW"/>
</dbReference>
<evidence type="ECO:0000256" key="11">
    <source>
        <dbReference type="ARBA" id="ARBA00038000"/>
    </source>
</evidence>
<evidence type="ECO:0000256" key="9">
    <source>
        <dbReference type="ARBA" id="ARBA00023125"/>
    </source>
</evidence>
<dbReference type="InterPro" id="IPR041102">
    <property type="entry name" value="UvrA_inter"/>
</dbReference>
<feature type="region of interest" description="Disordered" evidence="14">
    <location>
        <begin position="688"/>
        <end position="710"/>
    </location>
</feature>
<evidence type="ECO:0000256" key="5">
    <source>
        <dbReference type="ARBA" id="ARBA00022763"/>
    </source>
</evidence>
<evidence type="ECO:0000256" key="12">
    <source>
        <dbReference type="ARBA" id="ARBA00039316"/>
    </source>
</evidence>
<organism evidence="16 17">
    <name type="scientific">Dissulfurirhabdus thermomarina</name>
    <dbReference type="NCBI Taxonomy" id="1765737"/>
    <lineage>
        <taxon>Bacteria</taxon>
        <taxon>Deltaproteobacteria</taxon>
        <taxon>Dissulfurirhabdaceae</taxon>
        <taxon>Dissulfurirhabdus</taxon>
    </lineage>
</organism>
<accession>A0A6N9TM17</accession>
<evidence type="ECO:0000256" key="1">
    <source>
        <dbReference type="ARBA" id="ARBA00004496"/>
    </source>
</evidence>
<proteinExistence type="inferred from homology"/>
<evidence type="ECO:0000313" key="16">
    <source>
        <dbReference type="EMBL" id="NDY42088.1"/>
    </source>
</evidence>
<evidence type="ECO:0000256" key="14">
    <source>
        <dbReference type="SAM" id="MobiDB-lite"/>
    </source>
</evidence>
<comment type="caution">
    <text evidence="16">The sequence shown here is derived from an EMBL/GenBank/DDBJ whole genome shotgun (WGS) entry which is preliminary data.</text>
</comment>
<keyword evidence="17" id="KW-1185">Reference proteome</keyword>
<dbReference type="AlphaFoldDB" id="A0A6N9TM17"/>
<keyword evidence="9" id="KW-0238">DNA-binding</keyword>
<keyword evidence="5" id="KW-0227">DNA damage</keyword>
<dbReference type="GO" id="GO:0006281">
    <property type="term" value="P:DNA repair"/>
    <property type="evidence" value="ECO:0007669"/>
    <property type="project" value="UniProtKB-KW"/>
</dbReference>
<dbReference type="InterPro" id="IPR017871">
    <property type="entry name" value="ABC_transporter-like_CS"/>
</dbReference>
<dbReference type="GO" id="GO:0005737">
    <property type="term" value="C:cytoplasm"/>
    <property type="evidence" value="ECO:0007669"/>
    <property type="project" value="UniProtKB-SubCell"/>
</dbReference>
<dbReference type="InterPro" id="IPR027417">
    <property type="entry name" value="P-loop_NTPase"/>
</dbReference>
<dbReference type="GO" id="GO:0003677">
    <property type="term" value="F:DNA binding"/>
    <property type="evidence" value="ECO:0007669"/>
    <property type="project" value="UniProtKB-KW"/>
</dbReference>
<dbReference type="PROSITE" id="PS50893">
    <property type="entry name" value="ABC_TRANSPORTER_2"/>
    <property type="match status" value="1"/>
</dbReference>
<keyword evidence="10" id="KW-0234">DNA repair</keyword>
<dbReference type="Gene3D" id="1.20.1580.10">
    <property type="entry name" value="ABC transporter ATPase like domain"/>
    <property type="match status" value="1"/>
</dbReference>
<dbReference type="InterPro" id="IPR003439">
    <property type="entry name" value="ABC_transporter-like_ATP-bd"/>
</dbReference>
<dbReference type="PROSITE" id="PS00211">
    <property type="entry name" value="ABC_TRANSPORTER_1"/>
    <property type="match status" value="2"/>
</dbReference>
<dbReference type="GO" id="GO:0016887">
    <property type="term" value="F:ATP hydrolysis activity"/>
    <property type="evidence" value="ECO:0007669"/>
    <property type="project" value="InterPro"/>
</dbReference>
<dbReference type="Proteomes" id="UP000469346">
    <property type="component" value="Unassembled WGS sequence"/>
</dbReference>